<evidence type="ECO:0000256" key="1">
    <source>
        <dbReference type="SAM" id="MobiDB-lite"/>
    </source>
</evidence>
<feature type="region of interest" description="Disordered" evidence="1">
    <location>
        <begin position="92"/>
        <end position="119"/>
    </location>
</feature>
<name>A0A7C9DXF7_OPUST</name>
<dbReference type="EMBL" id="GISG01168058">
    <property type="protein sequence ID" value="MBA4651083.1"/>
    <property type="molecule type" value="Transcribed_RNA"/>
</dbReference>
<proteinExistence type="predicted"/>
<protein>
    <submittedName>
        <fullName evidence="2">Uncharacterized protein</fullName>
    </submittedName>
</protein>
<accession>A0A7C9DXF7</accession>
<sequence length="119" mass="13030">MAGGMGPERLGKSEKAMNCRKGSSPIAGGISPTTSWAMLTASMVTRPLASHWMPDQLAQQSVLGSQVVKTEGLLKWVLISRRAFLSFALHSSADEERPRKESRRSKGRRVESLDMALVF</sequence>
<organism evidence="2">
    <name type="scientific">Opuntia streptacantha</name>
    <name type="common">Prickly pear cactus</name>
    <name type="synonym">Opuntia cardona</name>
    <dbReference type="NCBI Taxonomy" id="393608"/>
    <lineage>
        <taxon>Eukaryota</taxon>
        <taxon>Viridiplantae</taxon>
        <taxon>Streptophyta</taxon>
        <taxon>Embryophyta</taxon>
        <taxon>Tracheophyta</taxon>
        <taxon>Spermatophyta</taxon>
        <taxon>Magnoliopsida</taxon>
        <taxon>eudicotyledons</taxon>
        <taxon>Gunneridae</taxon>
        <taxon>Pentapetalae</taxon>
        <taxon>Caryophyllales</taxon>
        <taxon>Cactineae</taxon>
        <taxon>Cactaceae</taxon>
        <taxon>Opuntioideae</taxon>
        <taxon>Opuntia</taxon>
    </lineage>
</organism>
<reference evidence="2" key="2">
    <citation type="submission" date="2020-07" db="EMBL/GenBank/DDBJ databases">
        <authorList>
            <person name="Vera ALvarez R."/>
            <person name="Arias-Moreno D.M."/>
            <person name="Jimenez-Jacinto V."/>
            <person name="Jimenez-Bremont J.F."/>
            <person name="Swaminathan K."/>
            <person name="Moose S.P."/>
            <person name="Guerrero-Gonzalez M.L."/>
            <person name="Marino-Ramirez L."/>
            <person name="Landsman D."/>
            <person name="Rodriguez-Kessler M."/>
            <person name="Delgado-Sanchez P."/>
        </authorList>
    </citation>
    <scope>NUCLEOTIDE SEQUENCE</scope>
    <source>
        <tissue evidence="2">Cladode</tissue>
    </source>
</reference>
<evidence type="ECO:0000313" key="2">
    <source>
        <dbReference type="EMBL" id="MBA4651083.1"/>
    </source>
</evidence>
<reference evidence="2" key="1">
    <citation type="journal article" date="2013" name="J. Plant Res.">
        <title>Effect of fungi and light on seed germination of three Opuntia species from semiarid lands of central Mexico.</title>
        <authorList>
            <person name="Delgado-Sanchez P."/>
            <person name="Jimenez-Bremont J.F."/>
            <person name="Guerrero-Gonzalez Mde L."/>
            <person name="Flores J."/>
        </authorList>
    </citation>
    <scope>NUCLEOTIDE SEQUENCE</scope>
    <source>
        <tissue evidence="2">Cladode</tissue>
    </source>
</reference>
<feature type="region of interest" description="Disordered" evidence="1">
    <location>
        <begin position="1"/>
        <end position="27"/>
    </location>
</feature>
<dbReference type="AlphaFoldDB" id="A0A7C9DXF7"/>